<name>A0A7W9L8M5_9ACTN</name>
<proteinExistence type="predicted"/>
<reference evidence="1 2" key="1">
    <citation type="submission" date="2020-08" db="EMBL/GenBank/DDBJ databases">
        <title>Sequencing the genomes of 1000 actinobacteria strains.</title>
        <authorList>
            <person name="Klenk H.-P."/>
        </authorList>
    </citation>
    <scope>NUCLEOTIDE SEQUENCE [LARGE SCALE GENOMIC DNA]</scope>
    <source>
        <strain evidence="1 2">DSM 45507</strain>
    </source>
</reference>
<sequence>MPAIDTMDGLRLAIDEFDTQGFDLLVEAKALDLAARSLAESGLLLLGEVHGVRENPLIVQGLMRALRVTTLALEWPEQLKPELNAYLAAQGGLDHPLWWTGDGRITAGHFAVLKAMKGVRIILFDGLALTPDWSQRDAAMARRILDAHSEPTLVLAGNAHTQTFATDLGTPMGAHLTAARPAMRSIRIAYGTGSFYNLEPRRSGGHAGGPGLHSAENGELIVGLPVFSEAMVPHLPDDLLRERFG</sequence>
<protein>
    <recommendedName>
        <fullName evidence="3">Haem-binding uptake Tiki superfamily ChaN domain-containing protein</fullName>
    </recommendedName>
</protein>
<gene>
    <name evidence="1" type="ORF">HD596_001457</name>
</gene>
<dbReference type="AlphaFoldDB" id="A0A7W9L8M5"/>
<evidence type="ECO:0000313" key="2">
    <source>
        <dbReference type="Proteomes" id="UP000579153"/>
    </source>
</evidence>
<dbReference type="EMBL" id="JACHMB010000001">
    <property type="protein sequence ID" value="MBB5774701.1"/>
    <property type="molecule type" value="Genomic_DNA"/>
</dbReference>
<dbReference type="Proteomes" id="UP000579153">
    <property type="component" value="Unassembled WGS sequence"/>
</dbReference>
<dbReference type="SUPFAM" id="SSF159501">
    <property type="entry name" value="EreA/ChaN-like"/>
    <property type="match status" value="1"/>
</dbReference>
<evidence type="ECO:0000313" key="1">
    <source>
        <dbReference type="EMBL" id="MBB5774701.1"/>
    </source>
</evidence>
<keyword evidence="2" id="KW-1185">Reference proteome</keyword>
<dbReference type="RefSeq" id="WP_185068515.1">
    <property type="nucleotide sequence ID" value="NZ_JACHMB010000001.1"/>
</dbReference>
<evidence type="ECO:0008006" key="3">
    <source>
        <dbReference type="Google" id="ProtNLM"/>
    </source>
</evidence>
<organism evidence="1 2">
    <name type="scientific">Nonomuraea jabiensis</name>
    <dbReference type="NCBI Taxonomy" id="882448"/>
    <lineage>
        <taxon>Bacteria</taxon>
        <taxon>Bacillati</taxon>
        <taxon>Actinomycetota</taxon>
        <taxon>Actinomycetes</taxon>
        <taxon>Streptosporangiales</taxon>
        <taxon>Streptosporangiaceae</taxon>
        <taxon>Nonomuraea</taxon>
    </lineage>
</organism>
<comment type="caution">
    <text evidence="1">The sequence shown here is derived from an EMBL/GenBank/DDBJ whole genome shotgun (WGS) entry which is preliminary data.</text>
</comment>
<accession>A0A7W9L8M5</accession>